<sequence>MAKRHEAIDENLRSFMAGQQIFFVSTAGPEGRVNLSPKGLDGTFAMLGPRRVAFLNLTGSGNETAAHLRLNDRITLMFCAFSGPPNILRLYGKGKAIGVGGPGWDELAPFFADLPGRRQIVDVAVEEIITSCGYGVPLMDFAGQRDTLVKWAERKGDEGIRAYWREKNSLSFDGLPTGVLEE</sequence>
<reference evidence="2" key="1">
    <citation type="journal article" date="2022" name="ISME J.">
        <title>Identification of active gaseous-alkane degraders at natural gas seeps.</title>
        <authorList>
            <person name="Farhan Ul Haque M."/>
            <person name="Hernandez M."/>
            <person name="Crombie A.T."/>
            <person name="Murrell J.C."/>
        </authorList>
    </citation>
    <scope>NUCLEOTIDE SEQUENCE</scope>
    <source>
        <strain evidence="2">PC2</strain>
    </source>
</reference>
<accession>A0ABS9Z2W6</accession>
<dbReference type="SUPFAM" id="SSF50475">
    <property type="entry name" value="FMN-binding split barrel"/>
    <property type="match status" value="1"/>
</dbReference>
<dbReference type="InterPro" id="IPR012349">
    <property type="entry name" value="Split_barrel_FMN-bd"/>
</dbReference>
<comment type="caution">
    <text evidence="2">The sequence shown here is derived from an EMBL/GenBank/DDBJ whole genome shotgun (WGS) entry which is preliminary data.</text>
</comment>
<evidence type="ECO:0000259" key="1">
    <source>
        <dbReference type="Pfam" id="PF01243"/>
    </source>
</evidence>
<feature type="domain" description="Pyridoxamine 5'-phosphate oxidase N-terminal" evidence="1">
    <location>
        <begin position="8"/>
        <end position="131"/>
    </location>
</feature>
<proteinExistence type="predicted"/>
<dbReference type="PANTHER" id="PTHR39336">
    <property type="entry name" value="PYRIDOXAMINE PHOSPHATE OXIDASE FAMILY PROTEIN (AFU_ORTHOLOGUE AFUA_6G11440)"/>
    <property type="match status" value="1"/>
</dbReference>
<organism evidence="2 3">
    <name type="scientific">Candidatus Rhodoblastus alkanivorans</name>
    <dbReference type="NCBI Taxonomy" id="2954117"/>
    <lineage>
        <taxon>Bacteria</taxon>
        <taxon>Pseudomonadati</taxon>
        <taxon>Pseudomonadota</taxon>
        <taxon>Alphaproteobacteria</taxon>
        <taxon>Hyphomicrobiales</taxon>
        <taxon>Rhodoblastaceae</taxon>
        <taxon>Rhodoblastus</taxon>
    </lineage>
</organism>
<dbReference type="PANTHER" id="PTHR39336:SF1">
    <property type="entry name" value="PYRIDOXAMINE PHOSPHATE OXIDASE FAMILY PROTEIN (AFU_ORTHOLOGUE AFUA_6G11440)"/>
    <property type="match status" value="1"/>
</dbReference>
<keyword evidence="3" id="KW-1185">Reference proteome</keyword>
<gene>
    <name evidence="2" type="ORF">K2U94_04355</name>
</gene>
<dbReference type="RefSeq" id="WP_243066035.1">
    <property type="nucleotide sequence ID" value="NZ_JAIVFK010000029.1"/>
</dbReference>
<dbReference type="Gene3D" id="2.30.110.10">
    <property type="entry name" value="Electron Transport, Fmn-binding Protein, Chain A"/>
    <property type="match status" value="1"/>
</dbReference>
<dbReference type="Pfam" id="PF01243">
    <property type="entry name" value="PNPOx_N"/>
    <property type="match status" value="1"/>
</dbReference>
<evidence type="ECO:0000313" key="3">
    <source>
        <dbReference type="Proteomes" id="UP001139104"/>
    </source>
</evidence>
<dbReference type="EMBL" id="JAIVFP010000001">
    <property type="protein sequence ID" value="MCI4682001.1"/>
    <property type="molecule type" value="Genomic_DNA"/>
</dbReference>
<dbReference type="InterPro" id="IPR011576">
    <property type="entry name" value="Pyridox_Oxase_N"/>
</dbReference>
<evidence type="ECO:0000313" key="2">
    <source>
        <dbReference type="EMBL" id="MCI4682001.1"/>
    </source>
</evidence>
<name>A0ABS9Z2W6_9HYPH</name>
<protein>
    <submittedName>
        <fullName evidence="2">Pyridoxamine 5'-phosphate oxidase family protein</fullName>
    </submittedName>
</protein>
<dbReference type="Proteomes" id="UP001139104">
    <property type="component" value="Unassembled WGS sequence"/>
</dbReference>